<evidence type="ECO:0000256" key="8">
    <source>
        <dbReference type="ARBA" id="ARBA00023237"/>
    </source>
</evidence>
<dbReference type="GO" id="GO:0009279">
    <property type="term" value="C:cell outer membrane"/>
    <property type="evidence" value="ECO:0007669"/>
    <property type="project" value="UniProtKB-SubCell"/>
</dbReference>
<name>A0A6J4UST8_9DEIN</name>
<dbReference type="PANTHER" id="PTHR30093:SF44">
    <property type="entry name" value="TYPE II SECRETION SYSTEM CORE PROTEIN G"/>
    <property type="match status" value="1"/>
</dbReference>
<dbReference type="InterPro" id="IPR045584">
    <property type="entry name" value="Pilin-like"/>
</dbReference>
<proteinExistence type="predicted"/>
<sequence>MTSAATSRDALKGQTTQGFTLIEPLIVIAIIGILAAVLIPNLLTARRNATNTAAQTYGRNVVNWVGSAHASNPALARGGAAGSCMTPAALLTAEGAPAAAPTAVTACTVTANAATAASEYTLSVTSSTATGGPTNNGVYTFNF</sequence>
<dbReference type="InterPro" id="IPR012902">
    <property type="entry name" value="N_methyl_site"/>
</dbReference>
<evidence type="ECO:0000313" key="10">
    <source>
        <dbReference type="EMBL" id="CAA9555497.1"/>
    </source>
</evidence>
<keyword evidence="3" id="KW-0488">Methylation</keyword>
<dbReference type="AlphaFoldDB" id="A0A6J4UST8"/>
<evidence type="ECO:0000256" key="1">
    <source>
        <dbReference type="ARBA" id="ARBA00004203"/>
    </source>
</evidence>
<evidence type="ECO:0008006" key="11">
    <source>
        <dbReference type="Google" id="ProtNLM"/>
    </source>
</evidence>
<evidence type="ECO:0000256" key="4">
    <source>
        <dbReference type="ARBA" id="ARBA00022692"/>
    </source>
</evidence>
<evidence type="ECO:0000256" key="9">
    <source>
        <dbReference type="SAM" id="Phobius"/>
    </source>
</evidence>
<evidence type="ECO:0000256" key="5">
    <source>
        <dbReference type="ARBA" id="ARBA00022764"/>
    </source>
</evidence>
<evidence type="ECO:0000256" key="7">
    <source>
        <dbReference type="ARBA" id="ARBA00023136"/>
    </source>
</evidence>
<keyword evidence="5" id="KW-0574">Periplasm</keyword>
<keyword evidence="4 9" id="KW-0812">Transmembrane</keyword>
<accession>A0A6J4UST8</accession>
<dbReference type="EMBL" id="CADCWP010000013">
    <property type="protein sequence ID" value="CAA9555497.1"/>
    <property type="molecule type" value="Genomic_DNA"/>
</dbReference>
<keyword evidence="7 9" id="KW-0472">Membrane</keyword>
<keyword evidence="6 9" id="KW-1133">Transmembrane helix</keyword>
<dbReference type="NCBIfam" id="TIGR02532">
    <property type="entry name" value="IV_pilin_GFxxxE"/>
    <property type="match status" value="1"/>
</dbReference>
<dbReference type="Pfam" id="PF07963">
    <property type="entry name" value="N_methyl"/>
    <property type="match status" value="1"/>
</dbReference>
<reference evidence="10" key="1">
    <citation type="submission" date="2020-02" db="EMBL/GenBank/DDBJ databases">
        <authorList>
            <person name="Meier V. D."/>
        </authorList>
    </citation>
    <scope>NUCLEOTIDE SEQUENCE</scope>
    <source>
        <strain evidence="10">AVDCRST_MAG86</strain>
    </source>
</reference>
<protein>
    <recommendedName>
        <fullName evidence="11">Type IV pilin PilA</fullName>
    </recommendedName>
</protein>
<evidence type="ECO:0000256" key="3">
    <source>
        <dbReference type="ARBA" id="ARBA00022481"/>
    </source>
</evidence>
<feature type="transmembrane region" description="Helical" evidence="9">
    <location>
        <begin position="21"/>
        <end position="43"/>
    </location>
</feature>
<organism evidence="10">
    <name type="scientific">uncultured Truepera sp</name>
    <dbReference type="NCBI Taxonomy" id="543023"/>
    <lineage>
        <taxon>Bacteria</taxon>
        <taxon>Thermotogati</taxon>
        <taxon>Deinococcota</taxon>
        <taxon>Deinococci</taxon>
        <taxon>Trueperales</taxon>
        <taxon>Trueperaceae</taxon>
        <taxon>Truepera</taxon>
        <taxon>environmental samples</taxon>
    </lineage>
</organism>
<dbReference type="SUPFAM" id="SSF54523">
    <property type="entry name" value="Pili subunits"/>
    <property type="match status" value="1"/>
</dbReference>
<evidence type="ECO:0000256" key="6">
    <source>
        <dbReference type="ARBA" id="ARBA00022989"/>
    </source>
</evidence>
<comment type="subcellular location">
    <subcellularLocation>
        <location evidence="1">Cell outer membrane</location>
        <topology evidence="1">Single-pass membrane protein</topology>
    </subcellularLocation>
    <subcellularLocation>
        <location evidence="2">Periplasm</location>
    </subcellularLocation>
</comment>
<dbReference type="Gene3D" id="3.30.700.10">
    <property type="entry name" value="Glycoprotein, Type 4 Pilin"/>
    <property type="match status" value="1"/>
</dbReference>
<dbReference type="PANTHER" id="PTHR30093">
    <property type="entry name" value="GENERAL SECRETION PATHWAY PROTEIN G"/>
    <property type="match status" value="1"/>
</dbReference>
<gene>
    <name evidence="10" type="ORF">AVDCRST_MAG86-355</name>
</gene>
<evidence type="ECO:0000256" key="2">
    <source>
        <dbReference type="ARBA" id="ARBA00004418"/>
    </source>
</evidence>
<keyword evidence="8" id="KW-0998">Cell outer membrane</keyword>
<dbReference type="GO" id="GO:0042597">
    <property type="term" value="C:periplasmic space"/>
    <property type="evidence" value="ECO:0007669"/>
    <property type="project" value="UniProtKB-SubCell"/>
</dbReference>